<dbReference type="Proteomes" id="UP001228049">
    <property type="component" value="Unassembled WGS sequence"/>
</dbReference>
<gene>
    <name evidence="1" type="ORF">KUDE01_012941</name>
</gene>
<comment type="caution">
    <text evidence="1">The sequence shown here is derived from an EMBL/GenBank/DDBJ whole genome shotgun (WGS) entry which is preliminary data.</text>
</comment>
<evidence type="ECO:0000313" key="2">
    <source>
        <dbReference type="Proteomes" id="UP001228049"/>
    </source>
</evidence>
<proteinExistence type="predicted"/>
<dbReference type="AlphaFoldDB" id="A0AAD9CQV0"/>
<accession>A0AAD9CQV0</accession>
<protein>
    <submittedName>
        <fullName evidence="1">Chaperone protein HtpG</fullName>
    </submittedName>
</protein>
<organism evidence="1 2">
    <name type="scientific">Dissostichus eleginoides</name>
    <name type="common">Patagonian toothfish</name>
    <name type="synonym">Dissostichus amissus</name>
    <dbReference type="NCBI Taxonomy" id="100907"/>
    <lineage>
        <taxon>Eukaryota</taxon>
        <taxon>Metazoa</taxon>
        <taxon>Chordata</taxon>
        <taxon>Craniata</taxon>
        <taxon>Vertebrata</taxon>
        <taxon>Euteleostomi</taxon>
        <taxon>Actinopterygii</taxon>
        <taxon>Neopterygii</taxon>
        <taxon>Teleostei</taxon>
        <taxon>Neoteleostei</taxon>
        <taxon>Acanthomorphata</taxon>
        <taxon>Eupercaria</taxon>
        <taxon>Perciformes</taxon>
        <taxon>Notothenioidei</taxon>
        <taxon>Nototheniidae</taxon>
        <taxon>Dissostichus</taxon>
    </lineage>
</organism>
<keyword evidence="2" id="KW-1185">Reference proteome</keyword>
<evidence type="ECO:0000313" key="1">
    <source>
        <dbReference type="EMBL" id="KAK1905762.1"/>
    </source>
</evidence>
<sequence>MAYIHSHKKLPKSKVPTSASYLTVKKATEDPLFLAKLEFFAFVARQLKPFLEVFQTDAPMVPFLAKELQSTLTGLLSCFIKREELAKIKTPLQLTKLDPQEKQIHVPLKHLDIGFSTKQALQKASEKLQENPMKIVEFKKECVSLLAMTCKKIMERSPLMYPAVRHMRSLDPVMIVTETESTTAMFEKLLQVLLNAGWCLPQSVTKSFLSIKHSHSMSTQTTKQSSKNLFTAADLMNSSEDISVAKKSMQNCGTSCNVSSRCLMDKLQ</sequence>
<dbReference type="EMBL" id="JASDAP010000003">
    <property type="protein sequence ID" value="KAK1905762.1"/>
    <property type="molecule type" value="Genomic_DNA"/>
</dbReference>
<reference evidence="1" key="1">
    <citation type="submission" date="2023-04" db="EMBL/GenBank/DDBJ databases">
        <title>Chromosome-level genome of Chaenocephalus aceratus.</title>
        <authorList>
            <person name="Park H."/>
        </authorList>
    </citation>
    <scope>NUCLEOTIDE SEQUENCE</scope>
    <source>
        <strain evidence="1">DE</strain>
        <tissue evidence="1">Muscle</tissue>
    </source>
</reference>
<name>A0AAD9CQV0_DISEL</name>